<evidence type="ECO:0000313" key="2">
    <source>
        <dbReference type="EMBL" id="VDN14852.1"/>
    </source>
</evidence>
<feature type="compositionally biased region" description="Basic and acidic residues" evidence="1">
    <location>
        <begin position="96"/>
        <end position="110"/>
    </location>
</feature>
<organism evidence="2 3">
    <name type="scientific">Dibothriocephalus latus</name>
    <name type="common">Fish tapeworm</name>
    <name type="synonym">Diphyllobothrium latum</name>
    <dbReference type="NCBI Taxonomy" id="60516"/>
    <lineage>
        <taxon>Eukaryota</taxon>
        <taxon>Metazoa</taxon>
        <taxon>Spiralia</taxon>
        <taxon>Lophotrochozoa</taxon>
        <taxon>Platyhelminthes</taxon>
        <taxon>Cestoda</taxon>
        <taxon>Eucestoda</taxon>
        <taxon>Diphyllobothriidea</taxon>
        <taxon>Diphyllobothriidae</taxon>
        <taxon>Dibothriocephalus</taxon>
    </lineage>
</organism>
<feature type="region of interest" description="Disordered" evidence="1">
    <location>
        <begin position="92"/>
        <end position="130"/>
    </location>
</feature>
<dbReference type="EMBL" id="UYRU01060577">
    <property type="protein sequence ID" value="VDN14852.1"/>
    <property type="molecule type" value="Genomic_DNA"/>
</dbReference>
<protein>
    <submittedName>
        <fullName evidence="2">Uncharacterized protein</fullName>
    </submittedName>
</protein>
<sequence>MITSDRKAMDVSGGFLQLTDELECDVPFQGAQFSGKCYLINRPELGLNGLDWIEKLGLLDMPLNRICNGVHSTSPSLTKSNQLATKLMSAIPLPAEVHKEEKKEKVESGEKAPAASETHQTPGRSTRSGA</sequence>
<evidence type="ECO:0000313" key="3">
    <source>
        <dbReference type="Proteomes" id="UP000281553"/>
    </source>
</evidence>
<dbReference type="AlphaFoldDB" id="A0A3P7P3Q4"/>
<evidence type="ECO:0000256" key="1">
    <source>
        <dbReference type="SAM" id="MobiDB-lite"/>
    </source>
</evidence>
<keyword evidence="3" id="KW-1185">Reference proteome</keyword>
<accession>A0A3P7P3Q4</accession>
<proteinExistence type="predicted"/>
<name>A0A3P7P3Q4_DIBLA</name>
<dbReference type="Proteomes" id="UP000281553">
    <property type="component" value="Unassembled WGS sequence"/>
</dbReference>
<gene>
    <name evidence="2" type="ORF">DILT_LOCUS10683</name>
</gene>
<reference evidence="2 3" key="1">
    <citation type="submission" date="2018-11" db="EMBL/GenBank/DDBJ databases">
        <authorList>
            <consortium name="Pathogen Informatics"/>
        </authorList>
    </citation>
    <scope>NUCLEOTIDE SEQUENCE [LARGE SCALE GENOMIC DNA]</scope>
</reference>
<feature type="compositionally biased region" description="Polar residues" evidence="1">
    <location>
        <begin position="117"/>
        <end position="130"/>
    </location>
</feature>
<dbReference type="OrthoDB" id="6284779at2759"/>